<gene>
    <name evidence="1" type="ORF">DK427_04840</name>
</gene>
<dbReference type="AlphaFoldDB" id="A0A2U8VNM5"/>
<dbReference type="PANTHER" id="PTHR37957">
    <property type="entry name" value="BLR7070 PROTEIN"/>
    <property type="match status" value="1"/>
</dbReference>
<sequence length="88" mass="9898">MTEGNQGGEVRKIGYIGLVRIKDSAKKARKPVTEGMLAFTIENFDKVDDRHIIVGSDNNLPFTASRDTHQVDDDDFVLLEVNDFLMTK</sequence>
<reference evidence="1 2" key="1">
    <citation type="submission" date="2018-05" db="EMBL/GenBank/DDBJ databases">
        <title>Complete Genome Sequence of Methylobacterium sp. 17Sr1-43.</title>
        <authorList>
            <person name="Srinivasan S."/>
        </authorList>
    </citation>
    <scope>NUCLEOTIDE SEQUENCE [LARGE SCALE GENOMIC DNA]</scope>
    <source>
        <strain evidence="1 2">17Sr1-43</strain>
    </source>
</reference>
<dbReference type="KEGG" id="meti:DK427_04840"/>
<dbReference type="PANTHER" id="PTHR37957:SF1">
    <property type="entry name" value="PHYTASE-LIKE DOMAIN-CONTAINING PROTEIN"/>
    <property type="match status" value="1"/>
</dbReference>
<organism evidence="1 2">
    <name type="scientific">Methylobacterium radiodurans</name>
    <dbReference type="NCBI Taxonomy" id="2202828"/>
    <lineage>
        <taxon>Bacteria</taxon>
        <taxon>Pseudomonadati</taxon>
        <taxon>Pseudomonadota</taxon>
        <taxon>Alphaproteobacteria</taxon>
        <taxon>Hyphomicrobiales</taxon>
        <taxon>Methylobacteriaceae</taxon>
        <taxon>Methylobacterium</taxon>
    </lineage>
</organism>
<evidence type="ECO:0000313" key="2">
    <source>
        <dbReference type="Proteomes" id="UP000246058"/>
    </source>
</evidence>
<protein>
    <submittedName>
        <fullName evidence="1">Uncharacterized protein</fullName>
    </submittedName>
</protein>
<accession>A0A2U8VNM5</accession>
<dbReference type="Proteomes" id="UP000246058">
    <property type="component" value="Chromosome"/>
</dbReference>
<dbReference type="EMBL" id="CP029551">
    <property type="protein sequence ID" value="AWN35150.1"/>
    <property type="molecule type" value="Genomic_DNA"/>
</dbReference>
<proteinExistence type="predicted"/>
<name>A0A2U8VNM5_9HYPH</name>
<dbReference type="OrthoDB" id="9795869at2"/>
<evidence type="ECO:0000313" key="1">
    <source>
        <dbReference type="EMBL" id="AWN35150.1"/>
    </source>
</evidence>
<keyword evidence="2" id="KW-1185">Reference proteome</keyword>